<feature type="region of interest" description="Disordered" evidence="1">
    <location>
        <begin position="223"/>
        <end position="259"/>
    </location>
</feature>
<dbReference type="GO" id="GO:0051639">
    <property type="term" value="P:actin filament network formation"/>
    <property type="evidence" value="ECO:0007669"/>
    <property type="project" value="TreeGrafter"/>
</dbReference>
<evidence type="ECO:0000256" key="1">
    <source>
        <dbReference type="SAM" id="MobiDB-lite"/>
    </source>
</evidence>
<dbReference type="GO" id="GO:0005938">
    <property type="term" value="C:cell cortex"/>
    <property type="evidence" value="ECO:0007669"/>
    <property type="project" value="TreeGrafter"/>
</dbReference>
<dbReference type="PANTHER" id="PTHR21345:SF3">
    <property type="entry name" value="PROTEIN SPIRE"/>
    <property type="match status" value="1"/>
</dbReference>
<feature type="compositionally biased region" description="Polar residues" evidence="1">
    <location>
        <begin position="248"/>
        <end position="259"/>
    </location>
</feature>
<feature type="compositionally biased region" description="Low complexity" evidence="1">
    <location>
        <begin position="816"/>
        <end position="827"/>
    </location>
</feature>
<organism evidence="2 3">
    <name type="scientific">Elysia marginata</name>
    <dbReference type="NCBI Taxonomy" id="1093978"/>
    <lineage>
        <taxon>Eukaryota</taxon>
        <taxon>Metazoa</taxon>
        <taxon>Spiralia</taxon>
        <taxon>Lophotrochozoa</taxon>
        <taxon>Mollusca</taxon>
        <taxon>Gastropoda</taxon>
        <taxon>Heterobranchia</taxon>
        <taxon>Euthyneura</taxon>
        <taxon>Panpulmonata</taxon>
        <taxon>Sacoglossa</taxon>
        <taxon>Placobranchoidea</taxon>
        <taxon>Plakobranchidae</taxon>
        <taxon>Elysia</taxon>
    </lineage>
</organism>
<feature type="region of interest" description="Disordered" evidence="1">
    <location>
        <begin position="318"/>
        <end position="391"/>
    </location>
</feature>
<feature type="region of interest" description="Disordered" evidence="1">
    <location>
        <begin position="164"/>
        <end position="183"/>
    </location>
</feature>
<feature type="region of interest" description="Disordered" evidence="1">
    <location>
        <begin position="812"/>
        <end position="850"/>
    </location>
</feature>
<dbReference type="GO" id="GO:0051295">
    <property type="term" value="P:establishment of meiotic spindle localization"/>
    <property type="evidence" value="ECO:0007669"/>
    <property type="project" value="TreeGrafter"/>
</dbReference>
<evidence type="ECO:0000313" key="2">
    <source>
        <dbReference type="EMBL" id="GFS13050.1"/>
    </source>
</evidence>
<dbReference type="PANTHER" id="PTHR21345">
    <property type="entry name" value="SPIRE"/>
    <property type="match status" value="1"/>
</dbReference>
<dbReference type="EMBL" id="BMAT01002747">
    <property type="protein sequence ID" value="GFS13050.1"/>
    <property type="molecule type" value="Genomic_DNA"/>
</dbReference>
<feature type="region of interest" description="Disordered" evidence="1">
    <location>
        <begin position="56"/>
        <end position="99"/>
    </location>
</feature>
<accession>A0AAV4ISE9</accession>
<sequence length="850" mass="91836">MVYLVSVTKESLLREPNLQQGQAGSRPSRLQRRHTISICEAPLEHQVALKELPVLQEEEEEQQPSPVRGDNQSGGSGSNNNNQARSAVGLPRPSLSDNDIQGHAAAADHMTSTLTINLRQGPGLVRRASFEHRRSLTSQASVGLTSIPELEDDGKGGSELLARTKSQEQCPPPNPSPPCKGRAKTGLTMVGMKPTGGPYHPSTSLKSPAAAAAPTVAAAAPSTVPASMQHAPSTSALSSKLSPHASGSHRSLQSQHASTDCSVLSTNKVSTFHTSQLSSSSSSPYYLPSAPEGFIQARSSKNIVTSLDRSSSCQSPVYRKKFQSRSSGENRVVADVDSESARRVSRWRTPSVEYSNIERHAPSEQYGTDTSPNSTHTRGEPPSPSSRRWATGVASEIEGALTQPTDAGYCAQDLSWQPASHKRLSLDAGMSLYYEEALRVDGCDSLPSSPHLGRDTRNLRRTSVGLDRGVKGRTGFRRSKTPEEEERVMRWRALQEDDCQTRLNRLKPVHQPEPSRRSGVAALTQPSLTVPESTDVLQQRLAGEEERFERWRRLEEGTAPHPLLENLSLKSPLASPNVNLMRRTTSHLETSSKAPKDHKCHGMDPPYSQSSLSLSLGPTSDLASMHNILPMPKRWQNPVECLSLTLEEVTHIRSVLTKAELESLMSHADLYQQVAKSKLCFTCKTTKFALFGEWGTKCKFCKRTVCSKGAPTPSVPATREHSPARPSSQTESPEFALNKTTVGLSGPGKVLHRSQSALVTARRPAAASSSSSVSSALKGPVMAICCDCKGMVMEIIRATHASLTLLSSQEVSAHLSPNSPGQSSSSQTHPASALSPSARQYLAQSKLSSR</sequence>
<dbReference type="GO" id="GO:0048193">
    <property type="term" value="P:Golgi vesicle transport"/>
    <property type="evidence" value="ECO:0007669"/>
    <property type="project" value="TreeGrafter"/>
</dbReference>
<dbReference type="GO" id="GO:0030041">
    <property type="term" value="P:actin filament polymerization"/>
    <property type="evidence" value="ECO:0007669"/>
    <property type="project" value="TreeGrafter"/>
</dbReference>
<dbReference type="InterPro" id="IPR029901">
    <property type="entry name" value="Spire"/>
</dbReference>
<feature type="region of interest" description="Disordered" evidence="1">
    <location>
        <begin position="586"/>
        <end position="615"/>
    </location>
</feature>
<comment type="caution">
    <text evidence="2">The sequence shown here is derived from an EMBL/GenBank/DDBJ whole genome shotgun (WGS) entry which is preliminary data.</text>
</comment>
<dbReference type="Gene3D" id="3.30.40.10">
    <property type="entry name" value="Zinc/RING finger domain, C3HC4 (zinc finger)"/>
    <property type="match status" value="1"/>
</dbReference>
<dbReference type="GO" id="GO:0036089">
    <property type="term" value="P:cleavage furrow formation"/>
    <property type="evidence" value="ECO:0007669"/>
    <property type="project" value="TreeGrafter"/>
</dbReference>
<dbReference type="Proteomes" id="UP000762676">
    <property type="component" value="Unassembled WGS sequence"/>
</dbReference>
<feature type="region of interest" description="Disordered" evidence="1">
    <location>
        <begin position="134"/>
        <end position="157"/>
    </location>
</feature>
<dbReference type="AlphaFoldDB" id="A0AAV4ISE9"/>
<dbReference type="GO" id="GO:0030659">
    <property type="term" value="C:cytoplasmic vesicle membrane"/>
    <property type="evidence" value="ECO:0007669"/>
    <property type="project" value="TreeGrafter"/>
</dbReference>
<dbReference type="GO" id="GO:0003779">
    <property type="term" value="F:actin binding"/>
    <property type="evidence" value="ECO:0007669"/>
    <property type="project" value="InterPro"/>
</dbReference>
<dbReference type="CDD" id="cd15748">
    <property type="entry name" value="FYVE_SPIR"/>
    <property type="match status" value="1"/>
</dbReference>
<feature type="compositionally biased region" description="Polar residues" evidence="1">
    <location>
        <begin position="365"/>
        <end position="376"/>
    </location>
</feature>
<feature type="compositionally biased region" description="Polar residues" evidence="1">
    <location>
        <begin position="828"/>
        <end position="850"/>
    </location>
</feature>
<protein>
    <submittedName>
        <fullName evidence="2">Spire-like protein 1</fullName>
    </submittedName>
</protein>
<dbReference type="InterPro" id="IPR011011">
    <property type="entry name" value="Znf_FYVE_PHD"/>
</dbReference>
<dbReference type="GO" id="GO:0008017">
    <property type="term" value="F:microtubule binding"/>
    <property type="evidence" value="ECO:0007669"/>
    <property type="project" value="TreeGrafter"/>
</dbReference>
<gene>
    <name evidence="2" type="ORF">ElyMa_001387300</name>
</gene>
<feature type="compositionally biased region" description="Polar residues" evidence="1">
    <location>
        <begin position="725"/>
        <end position="734"/>
    </location>
</feature>
<dbReference type="GO" id="GO:0040038">
    <property type="term" value="P:polar body extrusion after meiotic divisions"/>
    <property type="evidence" value="ECO:0007669"/>
    <property type="project" value="TreeGrafter"/>
</dbReference>
<proteinExistence type="predicted"/>
<evidence type="ECO:0000313" key="3">
    <source>
        <dbReference type="Proteomes" id="UP000762676"/>
    </source>
</evidence>
<feature type="compositionally biased region" description="Polar residues" evidence="1">
    <location>
        <begin position="230"/>
        <end position="241"/>
    </location>
</feature>
<dbReference type="SUPFAM" id="SSF57903">
    <property type="entry name" value="FYVE/PHD zinc finger"/>
    <property type="match status" value="1"/>
</dbReference>
<keyword evidence="3" id="KW-1185">Reference proteome</keyword>
<dbReference type="GO" id="GO:0045010">
    <property type="term" value="P:actin nucleation"/>
    <property type="evidence" value="ECO:0007669"/>
    <property type="project" value="InterPro"/>
</dbReference>
<name>A0AAV4ISE9_9GAST</name>
<reference evidence="2 3" key="1">
    <citation type="journal article" date="2021" name="Elife">
        <title>Chloroplast acquisition without the gene transfer in kleptoplastic sea slugs, Plakobranchus ocellatus.</title>
        <authorList>
            <person name="Maeda T."/>
            <person name="Takahashi S."/>
            <person name="Yoshida T."/>
            <person name="Shimamura S."/>
            <person name="Takaki Y."/>
            <person name="Nagai Y."/>
            <person name="Toyoda A."/>
            <person name="Suzuki Y."/>
            <person name="Arimoto A."/>
            <person name="Ishii H."/>
            <person name="Satoh N."/>
            <person name="Nishiyama T."/>
            <person name="Hasebe M."/>
            <person name="Maruyama T."/>
            <person name="Minagawa J."/>
            <person name="Obokata J."/>
            <person name="Shigenobu S."/>
        </authorList>
    </citation>
    <scope>NUCLEOTIDE SEQUENCE [LARGE SCALE GENOMIC DNA]</scope>
</reference>
<dbReference type="InterPro" id="IPR013083">
    <property type="entry name" value="Znf_RING/FYVE/PHD"/>
</dbReference>
<feature type="region of interest" description="Disordered" evidence="1">
    <location>
        <begin position="708"/>
        <end position="734"/>
    </location>
</feature>